<reference evidence="1 2" key="1">
    <citation type="journal article" date="2019" name="Commun. Biol.">
        <title>The bagworm genome reveals a unique fibroin gene that provides high tensile strength.</title>
        <authorList>
            <person name="Kono N."/>
            <person name="Nakamura H."/>
            <person name="Ohtoshi R."/>
            <person name="Tomita M."/>
            <person name="Numata K."/>
            <person name="Arakawa K."/>
        </authorList>
    </citation>
    <scope>NUCLEOTIDE SEQUENCE [LARGE SCALE GENOMIC DNA]</scope>
</reference>
<dbReference type="Proteomes" id="UP000299102">
    <property type="component" value="Unassembled WGS sequence"/>
</dbReference>
<comment type="caution">
    <text evidence="1">The sequence shown here is derived from an EMBL/GenBank/DDBJ whole genome shotgun (WGS) entry which is preliminary data.</text>
</comment>
<evidence type="ECO:0000313" key="2">
    <source>
        <dbReference type="Proteomes" id="UP000299102"/>
    </source>
</evidence>
<dbReference type="AlphaFoldDB" id="A0A4C1SWG4"/>
<sequence length="101" mass="11831">MPSDAKALLKVTEHVKATDQNVLSDGEYSVFEEEEEEEHLTFINESPSPASKNFKQRLERILDSPIRKPDEHHIEFKNKIPIPMPRKRVMFNQPEVQKNTF</sequence>
<accession>A0A4C1SWG4</accession>
<evidence type="ECO:0000313" key="1">
    <source>
        <dbReference type="EMBL" id="GBP06274.1"/>
    </source>
</evidence>
<dbReference type="EMBL" id="BGZK01004009">
    <property type="protein sequence ID" value="GBP06274.1"/>
    <property type="molecule type" value="Genomic_DNA"/>
</dbReference>
<name>A0A4C1SWG4_EUMVA</name>
<gene>
    <name evidence="1" type="ORF">EVAR_72815_1</name>
</gene>
<organism evidence="1 2">
    <name type="scientific">Eumeta variegata</name>
    <name type="common">Bagworm moth</name>
    <name type="synonym">Eumeta japonica</name>
    <dbReference type="NCBI Taxonomy" id="151549"/>
    <lineage>
        <taxon>Eukaryota</taxon>
        <taxon>Metazoa</taxon>
        <taxon>Ecdysozoa</taxon>
        <taxon>Arthropoda</taxon>
        <taxon>Hexapoda</taxon>
        <taxon>Insecta</taxon>
        <taxon>Pterygota</taxon>
        <taxon>Neoptera</taxon>
        <taxon>Endopterygota</taxon>
        <taxon>Lepidoptera</taxon>
        <taxon>Glossata</taxon>
        <taxon>Ditrysia</taxon>
        <taxon>Tineoidea</taxon>
        <taxon>Psychidae</taxon>
        <taxon>Oiketicinae</taxon>
        <taxon>Eumeta</taxon>
    </lineage>
</organism>
<proteinExistence type="predicted"/>
<protein>
    <submittedName>
        <fullName evidence="1">Uncharacterized protein</fullName>
    </submittedName>
</protein>
<keyword evidence="2" id="KW-1185">Reference proteome</keyword>